<dbReference type="RefSeq" id="WP_179461765.1">
    <property type="nucleotide sequence ID" value="NZ_JACBZX010000001.1"/>
</dbReference>
<dbReference type="PANTHER" id="PTHR28152">
    <property type="entry name" value="HYDROXYACYL-THIOESTER DEHYDRATASE TYPE 2, MITOCHONDRIAL"/>
    <property type="match status" value="1"/>
</dbReference>
<evidence type="ECO:0000256" key="1">
    <source>
        <dbReference type="SAM" id="MobiDB-lite"/>
    </source>
</evidence>
<dbReference type="Proteomes" id="UP000592181">
    <property type="component" value="Unassembled WGS sequence"/>
</dbReference>
<feature type="region of interest" description="Disordered" evidence="1">
    <location>
        <begin position="151"/>
        <end position="185"/>
    </location>
</feature>
<dbReference type="SUPFAM" id="SSF54637">
    <property type="entry name" value="Thioesterase/thiol ester dehydrase-isomerase"/>
    <property type="match status" value="2"/>
</dbReference>
<dbReference type="InterPro" id="IPR029069">
    <property type="entry name" value="HotDog_dom_sf"/>
</dbReference>
<name>A0A852XCM3_9MICO</name>
<feature type="region of interest" description="Disordered" evidence="1">
    <location>
        <begin position="291"/>
        <end position="310"/>
    </location>
</feature>
<dbReference type="AlphaFoldDB" id="A0A852XCM3"/>
<evidence type="ECO:0000259" key="2">
    <source>
        <dbReference type="Pfam" id="PF13452"/>
    </source>
</evidence>
<evidence type="ECO:0000313" key="4">
    <source>
        <dbReference type="Proteomes" id="UP000592181"/>
    </source>
</evidence>
<dbReference type="PANTHER" id="PTHR28152:SF1">
    <property type="entry name" value="HYDROXYACYL-THIOESTER DEHYDRATASE TYPE 2, MITOCHONDRIAL"/>
    <property type="match status" value="1"/>
</dbReference>
<keyword evidence="4" id="KW-1185">Reference proteome</keyword>
<feature type="compositionally biased region" description="Low complexity" evidence="1">
    <location>
        <begin position="294"/>
        <end position="310"/>
    </location>
</feature>
<dbReference type="EMBL" id="JACBZX010000001">
    <property type="protein sequence ID" value="NYG36215.1"/>
    <property type="molecule type" value="Genomic_DNA"/>
</dbReference>
<organism evidence="3 4">
    <name type="scientific">Janibacter alkaliphilus</name>
    <dbReference type="NCBI Taxonomy" id="1069963"/>
    <lineage>
        <taxon>Bacteria</taxon>
        <taxon>Bacillati</taxon>
        <taxon>Actinomycetota</taxon>
        <taxon>Actinomycetes</taxon>
        <taxon>Micrococcales</taxon>
        <taxon>Intrasporangiaceae</taxon>
        <taxon>Janibacter</taxon>
    </lineage>
</organism>
<feature type="domain" description="FAS1-like dehydratase" evidence="2">
    <location>
        <begin position="77"/>
        <end position="140"/>
    </location>
</feature>
<evidence type="ECO:0000313" key="3">
    <source>
        <dbReference type="EMBL" id="NYG36215.1"/>
    </source>
</evidence>
<dbReference type="Pfam" id="PF13452">
    <property type="entry name" value="FAS1_DH_region"/>
    <property type="match status" value="1"/>
</dbReference>
<feature type="compositionally biased region" description="Pro residues" evidence="1">
    <location>
        <begin position="159"/>
        <end position="176"/>
    </location>
</feature>
<reference evidence="3 4" key="1">
    <citation type="submission" date="2020-07" db="EMBL/GenBank/DDBJ databases">
        <title>Sequencing the genomes of 1000 actinobacteria strains.</title>
        <authorList>
            <person name="Klenk H.-P."/>
        </authorList>
    </citation>
    <scope>NUCLEOTIDE SEQUENCE [LARGE SCALE GENOMIC DNA]</scope>
    <source>
        <strain evidence="3 4">DSM 24723</strain>
    </source>
</reference>
<dbReference type="InterPro" id="IPR052741">
    <property type="entry name" value="Mitochondrial_HTD2"/>
</dbReference>
<dbReference type="Gene3D" id="3.10.129.10">
    <property type="entry name" value="Hotdog Thioesterase"/>
    <property type="match status" value="2"/>
</dbReference>
<proteinExistence type="predicted"/>
<dbReference type="EC" id="4.2.1.153" evidence="3"/>
<accession>A0A852XCM3</accession>
<protein>
    <submittedName>
        <fullName evidence="3">3-methylfumaryl-CoA hydratase</fullName>
        <ecNumber evidence="3">4.2.1.153</ecNumber>
    </submittedName>
</protein>
<dbReference type="GO" id="GO:0019171">
    <property type="term" value="F:(3R)-hydroxyacyl-[acyl-carrier-protein] dehydratase activity"/>
    <property type="evidence" value="ECO:0007669"/>
    <property type="project" value="TreeGrafter"/>
</dbReference>
<gene>
    <name evidence="3" type="ORF">BJY28_000684</name>
</gene>
<dbReference type="InterPro" id="IPR039569">
    <property type="entry name" value="FAS1-like_DH_region"/>
</dbReference>
<comment type="caution">
    <text evidence="3">The sequence shown here is derived from an EMBL/GenBank/DDBJ whole genome shotgun (WGS) entry which is preliminary data.</text>
</comment>
<sequence length="310" mass="32474">MTAPQPPGGDPRDDVHELTEVLAPGPVNALAGLLDLDTGGLPPGRLPPLWHCTHLLDRPVQAAIGPDGHPLHGGVVTPPGPGRRRMFAGGRVRTHTLLRTGEPATRRSRVLRTAEKDGRSGRLTFVTVEHTYLQNHEVALVEEADIVYRDGATGADGAAPPPPAPPPPAPPPPEAPAQPGTTQGPTLALEVDETLLFRFSALTYNAHRIHYDTGWAAHEGYPGLVVHGPLQVLLLGELLRRSGPGLVGHELDYRLRRPAVGTQRLVAEPGEDGLAHGAQVRDAAGRVTASGRIAPLATSPAPTTPAGSAG</sequence>
<keyword evidence="3" id="KW-0456">Lyase</keyword>